<dbReference type="EMBL" id="JARBCY010000033">
    <property type="protein sequence ID" value="MEF3318114.1"/>
    <property type="molecule type" value="Genomic_DNA"/>
</dbReference>
<keyword evidence="2" id="KW-1185">Reference proteome</keyword>
<evidence type="ECO:0000313" key="2">
    <source>
        <dbReference type="Proteomes" id="UP001328425"/>
    </source>
</evidence>
<organism evidence="1 2">
    <name type="scientific">Peptoniphilus grossensis</name>
    <dbReference type="NCBI Taxonomy" id="1465756"/>
    <lineage>
        <taxon>Bacteria</taxon>
        <taxon>Bacillati</taxon>
        <taxon>Bacillota</taxon>
        <taxon>Tissierellia</taxon>
        <taxon>Tissierellales</taxon>
        <taxon>Peptoniphilaceae</taxon>
        <taxon>Peptoniphilus</taxon>
    </lineage>
</organism>
<sequence>MITKEDLERKFTLKNKIVVTSPKGISTELKIEKDDRYVIKKDESEVKLNDLKDLTEYCKDMCLYRNNEKITEDLLENAFKLRDTIILHKTDKTPVKVVKEKIYNYTLDNQDTVIPFKGTEGIVEFLNQNNFSL</sequence>
<reference evidence="1 2" key="1">
    <citation type="submission" date="2022-11" db="EMBL/GenBank/DDBJ databases">
        <title>The First Case of Preauricular Fistular Abscess Caused by Peptoniphilus grossensis.</title>
        <authorList>
            <person name="Byun J.-H."/>
        </authorList>
    </citation>
    <scope>NUCLEOTIDE SEQUENCE [LARGE SCALE GENOMIC DNA]</scope>
    <source>
        <strain evidence="1 2">GYB008</strain>
    </source>
</reference>
<protein>
    <submittedName>
        <fullName evidence="1">Uncharacterized protein</fullName>
    </submittedName>
</protein>
<name>A0ABU7XA13_9FIRM</name>
<dbReference type="Proteomes" id="UP001328425">
    <property type="component" value="Unassembled WGS sequence"/>
</dbReference>
<accession>A0ABU7XA13</accession>
<dbReference type="RefSeq" id="WP_332087258.1">
    <property type="nucleotide sequence ID" value="NZ_JARBCY010000033.1"/>
</dbReference>
<proteinExistence type="predicted"/>
<evidence type="ECO:0000313" key="1">
    <source>
        <dbReference type="EMBL" id="MEF3318114.1"/>
    </source>
</evidence>
<gene>
    <name evidence="1" type="ORF">PV361_05300</name>
</gene>
<comment type="caution">
    <text evidence="1">The sequence shown here is derived from an EMBL/GenBank/DDBJ whole genome shotgun (WGS) entry which is preliminary data.</text>
</comment>